<dbReference type="InterPro" id="IPR011701">
    <property type="entry name" value="MFS"/>
</dbReference>
<dbReference type="AlphaFoldDB" id="D4AZ99"/>
<dbReference type="InterPro" id="IPR020846">
    <property type="entry name" value="MFS_dom"/>
</dbReference>
<feature type="region of interest" description="Disordered" evidence="5">
    <location>
        <begin position="1"/>
        <end position="48"/>
    </location>
</feature>
<dbReference type="Proteomes" id="UP000008866">
    <property type="component" value="Unassembled WGS sequence"/>
</dbReference>
<gene>
    <name evidence="8" type="ORF">ARB_01519</name>
</gene>
<dbReference type="RefSeq" id="XP_003012259.1">
    <property type="nucleotide sequence ID" value="XM_003012213.1"/>
</dbReference>
<feature type="transmembrane region" description="Helical" evidence="6">
    <location>
        <begin position="219"/>
        <end position="238"/>
    </location>
</feature>
<evidence type="ECO:0000256" key="6">
    <source>
        <dbReference type="SAM" id="Phobius"/>
    </source>
</evidence>
<feature type="compositionally biased region" description="Polar residues" evidence="5">
    <location>
        <begin position="1"/>
        <end position="11"/>
    </location>
</feature>
<feature type="transmembrane region" description="Helical" evidence="6">
    <location>
        <begin position="404"/>
        <end position="424"/>
    </location>
</feature>
<keyword evidence="2 6" id="KW-0812">Transmembrane</keyword>
<evidence type="ECO:0000256" key="4">
    <source>
        <dbReference type="ARBA" id="ARBA00023136"/>
    </source>
</evidence>
<dbReference type="FunFam" id="1.20.1250.20:FF:000088">
    <property type="entry name" value="MFS multidrug transporter, putative"/>
    <property type="match status" value="1"/>
</dbReference>
<comment type="subcellular location">
    <subcellularLocation>
        <location evidence="1">Membrane</location>
        <topology evidence="1">Multi-pass membrane protein</topology>
    </subcellularLocation>
</comment>
<protein>
    <submittedName>
        <fullName evidence="8">MFS multidrug transporter, putative</fullName>
    </submittedName>
</protein>
<sequence length="548" mass="61091">MSSQRVTTVRIDTSRNRRSDSSAEEDTASLPTVHEKAPPVETVSSGSTAATSTLAADSSSQYGESFLALKAARLEIQESENYHQLPFSYPCWKKWTILVIIFFVQVSMNFNTSIYANAIVPMASHFSISEATARLGQMSFLIAYAFGSELWAPWSEELGRWPVMQLSLLLVNIWQVLCALAPNFSYIVAGRTLGGLSSAGGSVTMGMIADMWEPDQQQYAVAFIVLSSVAGSVVGPIAGGFMEVRLHWRWNFWIQLILGAVVQLAHFLLVPETRSTIVLNNLAKKQRKSGIANVYGPLELRGSSLTFKEVITIWVRPFSMFVREPIVLFLSLLSGFSDALIFTFLESFRPVYSRWDFDTVQTGLAFIPIMVGYFLAYFSFFPVIVKDKRAMARNPDGLDPESRLWWLLFTAPLETIGLFGFAWTSMGPPAVHWFAPMFFSMLIAIANYCIYMATIDYMVASYGPYSASATGGNALARDFLAGIAALYSTPRCISFLVTVPIYIFYWKGPQIRARSKFAQGVARNRNELKHRRAIHERSSVDAGKLTDV</sequence>
<organism evidence="8 9">
    <name type="scientific">Arthroderma benhamiae (strain ATCC MYA-4681 / CBS 112371)</name>
    <name type="common">Trichophyton mentagrophytes</name>
    <dbReference type="NCBI Taxonomy" id="663331"/>
    <lineage>
        <taxon>Eukaryota</taxon>
        <taxon>Fungi</taxon>
        <taxon>Dikarya</taxon>
        <taxon>Ascomycota</taxon>
        <taxon>Pezizomycotina</taxon>
        <taxon>Eurotiomycetes</taxon>
        <taxon>Eurotiomycetidae</taxon>
        <taxon>Onygenales</taxon>
        <taxon>Arthrodermataceae</taxon>
        <taxon>Trichophyton</taxon>
    </lineage>
</organism>
<dbReference type="SUPFAM" id="SSF103473">
    <property type="entry name" value="MFS general substrate transporter"/>
    <property type="match status" value="1"/>
</dbReference>
<accession>D4AZ99</accession>
<dbReference type="PROSITE" id="PS50850">
    <property type="entry name" value="MFS"/>
    <property type="match status" value="1"/>
</dbReference>
<keyword evidence="3 6" id="KW-1133">Transmembrane helix</keyword>
<name>D4AZ99_ARTBC</name>
<dbReference type="Gene3D" id="1.20.1250.20">
    <property type="entry name" value="MFS general substrate transporter like domains"/>
    <property type="match status" value="1"/>
</dbReference>
<dbReference type="GO" id="GO:0022857">
    <property type="term" value="F:transmembrane transporter activity"/>
    <property type="evidence" value="ECO:0007669"/>
    <property type="project" value="InterPro"/>
</dbReference>
<dbReference type="Pfam" id="PF07690">
    <property type="entry name" value="MFS_1"/>
    <property type="match status" value="1"/>
</dbReference>
<feature type="transmembrane region" description="Helical" evidence="6">
    <location>
        <begin position="326"/>
        <end position="345"/>
    </location>
</feature>
<dbReference type="PANTHER" id="PTHR23502">
    <property type="entry name" value="MAJOR FACILITATOR SUPERFAMILY"/>
    <property type="match status" value="1"/>
</dbReference>
<evidence type="ECO:0000256" key="5">
    <source>
        <dbReference type="SAM" id="MobiDB-lite"/>
    </source>
</evidence>
<evidence type="ECO:0000256" key="2">
    <source>
        <dbReference type="ARBA" id="ARBA00022692"/>
    </source>
</evidence>
<proteinExistence type="predicted"/>
<evidence type="ECO:0000313" key="8">
    <source>
        <dbReference type="EMBL" id="EFE31619.1"/>
    </source>
</evidence>
<keyword evidence="4 6" id="KW-0472">Membrane</keyword>
<evidence type="ECO:0000256" key="3">
    <source>
        <dbReference type="ARBA" id="ARBA00022989"/>
    </source>
</evidence>
<dbReference type="EMBL" id="ABSU01000020">
    <property type="protein sequence ID" value="EFE31619.1"/>
    <property type="molecule type" value="Genomic_DNA"/>
</dbReference>
<evidence type="ECO:0000313" key="9">
    <source>
        <dbReference type="Proteomes" id="UP000008866"/>
    </source>
</evidence>
<evidence type="ECO:0000259" key="7">
    <source>
        <dbReference type="PROSITE" id="PS50850"/>
    </source>
</evidence>
<feature type="transmembrane region" description="Helical" evidence="6">
    <location>
        <begin position="166"/>
        <end position="187"/>
    </location>
</feature>
<dbReference type="GeneID" id="9519827"/>
<dbReference type="PANTHER" id="PTHR23502:SF3">
    <property type="entry name" value="MAJOR FACILITATOR SUPERFAMILY (MFS) PROFILE DOMAIN-CONTAINING PROTEIN-RELATED"/>
    <property type="match status" value="1"/>
</dbReference>
<dbReference type="OMA" id="GPPHVHW"/>
<feature type="transmembrane region" description="Helical" evidence="6">
    <location>
        <begin position="365"/>
        <end position="384"/>
    </location>
</feature>
<dbReference type="GO" id="GO:0005886">
    <property type="term" value="C:plasma membrane"/>
    <property type="evidence" value="ECO:0007669"/>
    <property type="project" value="TreeGrafter"/>
</dbReference>
<dbReference type="KEGG" id="abe:ARB_01519"/>
<feature type="domain" description="Major facilitator superfamily (MFS) profile" evidence="7">
    <location>
        <begin position="97"/>
        <end position="548"/>
    </location>
</feature>
<feature type="compositionally biased region" description="Basic and acidic residues" evidence="5">
    <location>
        <begin position="12"/>
        <end position="21"/>
    </location>
</feature>
<feature type="transmembrane region" description="Helical" evidence="6">
    <location>
        <begin position="193"/>
        <end position="212"/>
    </location>
</feature>
<feature type="transmembrane region" description="Helical" evidence="6">
    <location>
        <begin position="250"/>
        <end position="270"/>
    </location>
</feature>
<dbReference type="InterPro" id="IPR036259">
    <property type="entry name" value="MFS_trans_sf"/>
</dbReference>
<feature type="transmembrane region" description="Helical" evidence="6">
    <location>
        <begin position="95"/>
        <end position="115"/>
    </location>
</feature>
<keyword evidence="9" id="KW-1185">Reference proteome</keyword>
<dbReference type="eggNOG" id="KOG0255">
    <property type="taxonomic scope" value="Eukaryota"/>
</dbReference>
<reference evidence="9" key="1">
    <citation type="journal article" date="2011" name="Genome Biol.">
        <title>Comparative and functional genomics provide insights into the pathogenicity of dermatophytic fungi.</title>
        <authorList>
            <person name="Burmester A."/>
            <person name="Shelest E."/>
            <person name="Gloeckner G."/>
            <person name="Heddergott C."/>
            <person name="Schindler S."/>
            <person name="Staib P."/>
            <person name="Heidel A."/>
            <person name="Felder M."/>
            <person name="Petzold A."/>
            <person name="Szafranski K."/>
            <person name="Feuermann M."/>
            <person name="Pedruzzi I."/>
            <person name="Priebe S."/>
            <person name="Groth M."/>
            <person name="Winkler R."/>
            <person name="Li W."/>
            <person name="Kniemeyer O."/>
            <person name="Schroeckh V."/>
            <person name="Hertweck C."/>
            <person name="Hube B."/>
            <person name="White T.C."/>
            <person name="Platzer M."/>
            <person name="Guthke R."/>
            <person name="Heitman J."/>
            <person name="Woestemeyer J."/>
            <person name="Zipfel P.F."/>
            <person name="Monod M."/>
            <person name="Brakhage A.A."/>
        </authorList>
    </citation>
    <scope>NUCLEOTIDE SEQUENCE [LARGE SCALE GENOMIC DNA]</scope>
    <source>
        <strain evidence="9">ATCC MYA-4681 / CBS 112371</strain>
    </source>
</reference>
<dbReference type="HOGENOM" id="CLU_008455_0_3_1"/>
<feature type="transmembrane region" description="Helical" evidence="6">
    <location>
        <begin position="430"/>
        <end position="451"/>
    </location>
</feature>
<comment type="caution">
    <text evidence="8">The sequence shown here is derived from an EMBL/GenBank/DDBJ whole genome shotgun (WGS) entry which is preliminary data.</text>
</comment>
<evidence type="ECO:0000256" key="1">
    <source>
        <dbReference type="ARBA" id="ARBA00004141"/>
    </source>
</evidence>